<keyword evidence="2" id="KW-1185">Reference proteome</keyword>
<comment type="caution">
    <text evidence="1">The sequence shown here is derived from an EMBL/GenBank/DDBJ whole genome shotgun (WGS) entry which is preliminary data.</text>
</comment>
<organism evidence="1 2">
    <name type="scientific">Paenibacillus endophyticus</name>
    <dbReference type="NCBI Taxonomy" id="1294268"/>
    <lineage>
        <taxon>Bacteria</taxon>
        <taxon>Bacillati</taxon>
        <taxon>Bacillota</taxon>
        <taxon>Bacilli</taxon>
        <taxon>Bacillales</taxon>
        <taxon>Paenibacillaceae</taxon>
        <taxon>Paenibacillus</taxon>
    </lineage>
</organism>
<gene>
    <name evidence="1" type="ORF">FHS16_003260</name>
</gene>
<sequence>MTIQKKRAETENSLISIQQARLGYAKQRCFNHRHSAPQLFLPRYRTGRSISITTHKKYFYTYNNPGT</sequence>
<protein>
    <submittedName>
        <fullName evidence="1">Uncharacterized protein</fullName>
    </submittedName>
</protein>
<reference evidence="1 2" key="1">
    <citation type="submission" date="2020-08" db="EMBL/GenBank/DDBJ databases">
        <title>Genomic Encyclopedia of Type Strains, Phase III (KMG-III): the genomes of soil and plant-associated and newly described type strains.</title>
        <authorList>
            <person name="Whitman W."/>
        </authorList>
    </citation>
    <scope>NUCLEOTIDE SEQUENCE [LARGE SCALE GENOMIC DNA]</scope>
    <source>
        <strain evidence="1 2">CECT 8234</strain>
    </source>
</reference>
<proteinExistence type="predicted"/>
<evidence type="ECO:0000313" key="2">
    <source>
        <dbReference type="Proteomes" id="UP000518605"/>
    </source>
</evidence>
<accession>A0A7W5C8Q3</accession>
<dbReference type="EMBL" id="JACHXW010000009">
    <property type="protein sequence ID" value="MBB3153198.1"/>
    <property type="molecule type" value="Genomic_DNA"/>
</dbReference>
<dbReference type="AlphaFoldDB" id="A0A7W5C8Q3"/>
<dbReference type="Proteomes" id="UP000518605">
    <property type="component" value="Unassembled WGS sequence"/>
</dbReference>
<name>A0A7W5C8Q3_9BACL</name>
<evidence type="ECO:0000313" key="1">
    <source>
        <dbReference type="EMBL" id="MBB3153198.1"/>
    </source>
</evidence>